<dbReference type="OrthoDB" id="8334895at2"/>
<reference evidence="2 3" key="1">
    <citation type="submission" date="2016-10" db="EMBL/GenBank/DDBJ databases">
        <authorList>
            <person name="de Groot N.N."/>
        </authorList>
    </citation>
    <scope>NUCLEOTIDE SEQUENCE [LARGE SCALE GENOMIC DNA]</scope>
    <source>
        <strain evidence="2 3">A52C2</strain>
    </source>
</reference>
<keyword evidence="3" id="KW-1185">Reference proteome</keyword>
<dbReference type="STRING" id="1855383.SAMN05216548_108192"/>
<evidence type="ECO:0000313" key="2">
    <source>
        <dbReference type="EMBL" id="SEQ88247.1"/>
    </source>
</evidence>
<name>A0A1H9JN51_9HYPH</name>
<feature type="transmembrane region" description="Helical" evidence="1">
    <location>
        <begin position="55"/>
        <end position="74"/>
    </location>
</feature>
<keyword evidence="1" id="KW-0472">Membrane</keyword>
<organism evidence="2 3">
    <name type="scientific">Faunimonas pinastri</name>
    <dbReference type="NCBI Taxonomy" id="1855383"/>
    <lineage>
        <taxon>Bacteria</taxon>
        <taxon>Pseudomonadati</taxon>
        <taxon>Pseudomonadota</taxon>
        <taxon>Alphaproteobacteria</taxon>
        <taxon>Hyphomicrobiales</taxon>
        <taxon>Afifellaceae</taxon>
        <taxon>Faunimonas</taxon>
    </lineage>
</organism>
<dbReference type="RefSeq" id="WP_092496956.1">
    <property type="nucleotide sequence ID" value="NZ_FOFG01000008.1"/>
</dbReference>
<keyword evidence="1" id="KW-1133">Transmembrane helix</keyword>
<gene>
    <name evidence="2" type="ORF">SAMN05216548_108192</name>
</gene>
<dbReference type="Proteomes" id="UP000199647">
    <property type="component" value="Unassembled WGS sequence"/>
</dbReference>
<sequence length="163" mass="18109">MSERFTRFTQQLTIADNDWRIIVGNPYVGAYTKAYAAYKETLDRQKQADKEAGELFAAACVVIGSFLLGSIGNVSMQMIAKRTVAQIANSSLLKSYANVFCIVRKNEGVAFAVGKFVDAATGSLKFNAEKIATTYMQDVSSVISPEPLVQPRWSFRTRYGQRR</sequence>
<accession>A0A1H9JN51</accession>
<dbReference type="EMBL" id="FOFG01000008">
    <property type="protein sequence ID" value="SEQ88247.1"/>
    <property type="molecule type" value="Genomic_DNA"/>
</dbReference>
<dbReference type="AlphaFoldDB" id="A0A1H9JN51"/>
<proteinExistence type="predicted"/>
<evidence type="ECO:0000313" key="3">
    <source>
        <dbReference type="Proteomes" id="UP000199647"/>
    </source>
</evidence>
<protein>
    <submittedName>
        <fullName evidence="2">Uncharacterized protein</fullName>
    </submittedName>
</protein>
<evidence type="ECO:0000256" key="1">
    <source>
        <dbReference type="SAM" id="Phobius"/>
    </source>
</evidence>
<keyword evidence="1" id="KW-0812">Transmembrane</keyword>